<sequence>MIEKYHIYQADAIQVATAKSVGANEVITADKKLHQILINEGLSTKYIG</sequence>
<organism evidence="1 2">
    <name type="scientific">Vulcanisaeta moutnovskia (strain 768-28)</name>
    <dbReference type="NCBI Taxonomy" id="985053"/>
    <lineage>
        <taxon>Archaea</taxon>
        <taxon>Thermoproteota</taxon>
        <taxon>Thermoprotei</taxon>
        <taxon>Thermoproteales</taxon>
        <taxon>Thermoproteaceae</taxon>
        <taxon>Vulcanisaeta</taxon>
    </lineage>
</organism>
<proteinExistence type="predicted"/>
<evidence type="ECO:0000313" key="2">
    <source>
        <dbReference type="Proteomes" id="UP000007485"/>
    </source>
</evidence>
<accession>F0QY87</accession>
<dbReference type="HOGENOM" id="CLU_3148177_0_0_2"/>
<dbReference type="eggNOG" id="arCOG00727">
    <property type="taxonomic scope" value="Archaea"/>
</dbReference>
<dbReference type="Proteomes" id="UP000007485">
    <property type="component" value="Chromosome"/>
</dbReference>
<dbReference type="InterPro" id="IPR029060">
    <property type="entry name" value="PIN-like_dom_sf"/>
</dbReference>
<protein>
    <recommendedName>
        <fullName evidence="3">PIN domain-containing protein</fullName>
    </recommendedName>
</protein>
<dbReference type="EMBL" id="CP002529">
    <property type="protein sequence ID" value="ADY01324.1"/>
    <property type="molecule type" value="Genomic_DNA"/>
</dbReference>
<keyword evidence="2" id="KW-1185">Reference proteome</keyword>
<evidence type="ECO:0000313" key="1">
    <source>
        <dbReference type="EMBL" id="ADY01324.1"/>
    </source>
</evidence>
<dbReference type="KEGG" id="vmo:VMUT_1119"/>
<dbReference type="AlphaFoldDB" id="F0QY87"/>
<dbReference type="SUPFAM" id="SSF88723">
    <property type="entry name" value="PIN domain-like"/>
    <property type="match status" value="1"/>
</dbReference>
<gene>
    <name evidence="1" type="ordered locus">VMUT_1119</name>
</gene>
<dbReference type="STRING" id="985053.VMUT_1119"/>
<evidence type="ECO:0008006" key="3">
    <source>
        <dbReference type="Google" id="ProtNLM"/>
    </source>
</evidence>
<reference evidence="1 2" key="1">
    <citation type="journal article" date="2011" name="J. Bacteriol.">
        <title>Complete genome sequence of 'Vulcanisaeta moutnovskia' strain 768-28, a novel member of the hyperthermophilic crenarchaeal genus vulcanisaeta.</title>
        <authorList>
            <person name="Gumerov V.M."/>
            <person name="Mardanov A.V."/>
            <person name="Beletsky A.V."/>
            <person name="Prokofeva M.I."/>
            <person name="Bonch-Osmolovskaya E.A."/>
            <person name="Ravin N.V."/>
            <person name="Skryabin K.G."/>
        </authorList>
    </citation>
    <scope>NUCLEOTIDE SEQUENCE [LARGE SCALE GENOMIC DNA]</scope>
    <source>
        <strain evidence="1 2">768-28</strain>
    </source>
</reference>
<dbReference type="OrthoDB" id="275611at2157"/>
<name>F0QY87_VULM7</name>